<dbReference type="Gene3D" id="1.10.8.10">
    <property type="entry name" value="DNA helicase RuvA subunit, C-terminal domain"/>
    <property type="match status" value="1"/>
</dbReference>
<dbReference type="Pfam" id="PF14242">
    <property type="entry name" value="DUF4342"/>
    <property type="match status" value="1"/>
</dbReference>
<keyword evidence="1" id="KW-0472">Membrane</keyword>
<feature type="transmembrane region" description="Helical" evidence="1">
    <location>
        <begin position="83"/>
        <end position="115"/>
    </location>
</feature>
<accession>A0A645A1R1</accession>
<dbReference type="EMBL" id="VSSQ01011368">
    <property type="protein sequence ID" value="MPM46668.1"/>
    <property type="molecule type" value="Genomic_DNA"/>
</dbReference>
<evidence type="ECO:0000259" key="2">
    <source>
        <dbReference type="Pfam" id="PF14242"/>
    </source>
</evidence>
<reference evidence="3" key="1">
    <citation type="submission" date="2019-08" db="EMBL/GenBank/DDBJ databases">
        <authorList>
            <person name="Kucharzyk K."/>
            <person name="Murdoch R.W."/>
            <person name="Higgins S."/>
            <person name="Loffler F."/>
        </authorList>
    </citation>
    <scope>NUCLEOTIDE SEQUENCE</scope>
</reference>
<protein>
    <recommendedName>
        <fullName evidence="2">DUF4342 domain-containing protein</fullName>
    </recommendedName>
</protein>
<keyword evidence="1" id="KW-0812">Transmembrane</keyword>
<dbReference type="SUPFAM" id="SSF46934">
    <property type="entry name" value="UBA-like"/>
    <property type="match status" value="1"/>
</dbReference>
<dbReference type="InterPro" id="IPR009060">
    <property type="entry name" value="UBA-like_sf"/>
</dbReference>
<evidence type="ECO:0000313" key="3">
    <source>
        <dbReference type="EMBL" id="MPM46668.1"/>
    </source>
</evidence>
<name>A0A645A1R1_9ZZZZ</name>
<dbReference type="CDD" id="cd14360">
    <property type="entry name" value="UBA_NAC_like_bac"/>
    <property type="match status" value="1"/>
</dbReference>
<sequence>MSEITLEKIDIVRDRTGVSYAEAREALEKSEGNVVDALIFIEENKKAPKENSYTNKDEFVKWLKDLVSKGNVARIRIKKDEKVLLDIPVTAGLVVAIPSLIYAPLITLGVFAAALTQITIEITKKDGTVEVVNKILKSTVEDVKEKAQNAASKVQDSALNVKDKFTGEKSSTNDENNNVYTYTVDFEEIDEESNSENKEK</sequence>
<keyword evidence="1" id="KW-1133">Transmembrane helix</keyword>
<proteinExistence type="predicted"/>
<organism evidence="3">
    <name type="scientific">bioreactor metagenome</name>
    <dbReference type="NCBI Taxonomy" id="1076179"/>
    <lineage>
        <taxon>unclassified sequences</taxon>
        <taxon>metagenomes</taxon>
        <taxon>ecological metagenomes</taxon>
    </lineage>
</organism>
<dbReference type="InterPro" id="IPR025642">
    <property type="entry name" value="DUF4342"/>
</dbReference>
<dbReference type="AlphaFoldDB" id="A0A645A1R1"/>
<evidence type="ECO:0000256" key="1">
    <source>
        <dbReference type="SAM" id="Phobius"/>
    </source>
</evidence>
<comment type="caution">
    <text evidence="3">The sequence shown here is derived from an EMBL/GenBank/DDBJ whole genome shotgun (WGS) entry which is preliminary data.</text>
</comment>
<gene>
    <name evidence="3" type="ORF">SDC9_93373</name>
</gene>
<feature type="domain" description="DUF4342" evidence="2">
    <location>
        <begin position="47"/>
        <end position="124"/>
    </location>
</feature>